<name>A0ABZ2J544_9CHLR</name>
<accession>A0ABZ2J544</accession>
<keyword evidence="1" id="KW-1133">Transmembrane helix</keyword>
<evidence type="ECO:0000313" key="2">
    <source>
        <dbReference type="EMBL" id="WWX26019.1"/>
    </source>
</evidence>
<keyword evidence="3" id="KW-1185">Reference proteome</keyword>
<gene>
    <name evidence="2" type="ORF">V8247_03385</name>
</gene>
<keyword evidence="1" id="KW-0472">Membrane</keyword>
<dbReference type="Proteomes" id="UP001375370">
    <property type="component" value="Chromosome"/>
</dbReference>
<feature type="transmembrane region" description="Helical" evidence="1">
    <location>
        <begin position="67"/>
        <end position="84"/>
    </location>
</feature>
<dbReference type="RefSeq" id="WP_338738766.1">
    <property type="nucleotide sequence ID" value="NZ_CP146612.1"/>
</dbReference>
<feature type="transmembrane region" description="Helical" evidence="1">
    <location>
        <begin position="90"/>
        <end position="110"/>
    </location>
</feature>
<proteinExistence type="predicted"/>
<keyword evidence="1" id="KW-0812">Transmembrane</keyword>
<protein>
    <submittedName>
        <fullName evidence="2">Uncharacterized protein</fullName>
    </submittedName>
</protein>
<evidence type="ECO:0000256" key="1">
    <source>
        <dbReference type="SAM" id="Phobius"/>
    </source>
</evidence>
<feature type="transmembrane region" description="Helical" evidence="1">
    <location>
        <begin position="39"/>
        <end position="55"/>
    </location>
</feature>
<sequence length="112" mass="12695">MAAKKTPTKGDLQSLLLINILATVVFIGIIIAVGHYRHFEFWLVAAAYIAFAYIVARIPARWGNWRWVLIVAGYLAAMLMGQYIPIEPDISSVNIILLLALFWLPFMNGYRQ</sequence>
<evidence type="ECO:0000313" key="3">
    <source>
        <dbReference type="Proteomes" id="UP001375370"/>
    </source>
</evidence>
<reference evidence="2 3" key="1">
    <citation type="submission" date="2024-03" db="EMBL/GenBank/DDBJ databases">
        <title>A Dehalogenimonas Isolated from Estuarine Sediments Dihaloeliminates Chlorinated Alkanes.</title>
        <authorList>
            <person name="Yang Y."/>
            <person name="Wang H."/>
        </authorList>
    </citation>
    <scope>NUCLEOTIDE SEQUENCE [LARGE SCALE GENOMIC DNA]</scope>
    <source>
        <strain evidence="2 3">W</strain>
    </source>
</reference>
<dbReference type="EMBL" id="CP146612">
    <property type="protein sequence ID" value="WWX26019.1"/>
    <property type="molecule type" value="Genomic_DNA"/>
</dbReference>
<organism evidence="2 3">
    <name type="scientific">Candidatus Dehalogenimonas loeffleri</name>
    <dbReference type="NCBI Taxonomy" id="3127115"/>
    <lineage>
        <taxon>Bacteria</taxon>
        <taxon>Bacillati</taxon>
        <taxon>Chloroflexota</taxon>
        <taxon>Dehalococcoidia</taxon>
        <taxon>Dehalococcoidales</taxon>
        <taxon>Dehalococcoidaceae</taxon>
        <taxon>Dehalogenimonas</taxon>
    </lineage>
</organism>
<feature type="transmembrane region" description="Helical" evidence="1">
    <location>
        <begin position="12"/>
        <end position="33"/>
    </location>
</feature>